<dbReference type="GO" id="GO:0005524">
    <property type="term" value="F:ATP binding"/>
    <property type="evidence" value="ECO:0007669"/>
    <property type="project" value="UniProtKB-KW"/>
</dbReference>
<organism evidence="1 2">
    <name type="scientific">Luteolibacter rhizosphaerae</name>
    <dbReference type="NCBI Taxonomy" id="2989719"/>
    <lineage>
        <taxon>Bacteria</taxon>
        <taxon>Pseudomonadati</taxon>
        <taxon>Verrucomicrobiota</taxon>
        <taxon>Verrucomicrobiia</taxon>
        <taxon>Verrucomicrobiales</taxon>
        <taxon>Verrucomicrobiaceae</taxon>
        <taxon>Luteolibacter</taxon>
    </lineage>
</organism>
<gene>
    <name evidence="1" type="ORF">OJ996_05570</name>
</gene>
<dbReference type="InterPro" id="IPR021228">
    <property type="entry name" value="BrxD"/>
</dbReference>
<dbReference type="Proteomes" id="UP001165653">
    <property type="component" value="Unassembled WGS sequence"/>
</dbReference>
<evidence type="ECO:0000313" key="1">
    <source>
        <dbReference type="EMBL" id="MCW1913029.1"/>
    </source>
</evidence>
<dbReference type="EMBL" id="JAPDDR010000002">
    <property type="protein sequence ID" value="MCW1913029.1"/>
    <property type="molecule type" value="Genomic_DNA"/>
</dbReference>
<accession>A0ABT3G0B4</accession>
<protein>
    <submittedName>
        <fullName evidence="1">ATP-binding protein</fullName>
    </submittedName>
</protein>
<dbReference type="Pfam" id="PF10923">
    <property type="entry name" value="BrxC_BrxD"/>
    <property type="match status" value="1"/>
</dbReference>
<keyword evidence="2" id="KW-1185">Reference proteome</keyword>
<dbReference type="InterPro" id="IPR027417">
    <property type="entry name" value="P-loop_NTPase"/>
</dbReference>
<evidence type="ECO:0000313" key="2">
    <source>
        <dbReference type="Proteomes" id="UP001165653"/>
    </source>
</evidence>
<keyword evidence="1" id="KW-0067">ATP-binding</keyword>
<dbReference type="SUPFAM" id="SSF52540">
    <property type="entry name" value="P-loop containing nucleoside triphosphate hydrolases"/>
    <property type="match status" value="1"/>
</dbReference>
<keyword evidence="1" id="KW-0547">Nucleotide-binding</keyword>
<reference evidence="1" key="1">
    <citation type="submission" date="2022-10" db="EMBL/GenBank/DDBJ databases">
        <title>Luteolibacter sp. GHJ8, whole genome shotgun sequencing project.</title>
        <authorList>
            <person name="Zhao G."/>
            <person name="Shen L."/>
        </authorList>
    </citation>
    <scope>NUCLEOTIDE SEQUENCE</scope>
    <source>
        <strain evidence="1">GHJ8</strain>
    </source>
</reference>
<dbReference type="RefSeq" id="WP_264512048.1">
    <property type="nucleotide sequence ID" value="NZ_JAPDDR010000002.1"/>
</dbReference>
<proteinExistence type="predicted"/>
<sequence length="444" mass="48772">MQIKRRERDSVLQSLQAGLVPRQGLHLIQVGRKSETEALLQDISRIRDGGSSFRLVVGRFGSGKSFFLNLVRHVALQQNLVIVQADFTMERRLQATGGEARSLYSELMRNMATRAKPEGGALASVCTKWISGLQQEIVGSGGDTADVEARITEDLRDLQEYVGGFEFAQVLRAYYRGTVNGNEAEKAAALRWLRGEYQTKTEARQDLGVRRIIDDDTFYDSLKLMAGFCRKAGFDGMLVLFDELVVLSHRLPSSRSRVANFEAILTILNDAVQGSAQGVGFVFAGTDESLEDRRRGLFSYEALRSRLAENQLATGGLVDLSGPVVRLQALSPEDLFVLLRNISVVHASGDQAARLVPDEGIAALLHKANDTLGADFFRTPRDVIRSFVGLLNLIEQNPGKTWNDILGLDGILSKPASPMSVEEEIAVNPAATSEEDDDLASFKL</sequence>
<name>A0ABT3G0B4_9BACT</name>
<comment type="caution">
    <text evidence="1">The sequence shown here is derived from an EMBL/GenBank/DDBJ whole genome shotgun (WGS) entry which is preliminary data.</text>
</comment>